<dbReference type="Proteomes" id="UP000277204">
    <property type="component" value="Unassembled WGS sequence"/>
</dbReference>
<dbReference type="InterPro" id="IPR004012">
    <property type="entry name" value="Run_dom"/>
</dbReference>
<dbReference type="SUPFAM" id="SSF140741">
    <property type="entry name" value="RUN domain-like"/>
    <property type="match status" value="1"/>
</dbReference>
<proteinExistence type="predicted"/>
<evidence type="ECO:0000313" key="4">
    <source>
        <dbReference type="Proteomes" id="UP000277204"/>
    </source>
</evidence>
<dbReference type="SUPFAM" id="SSF49723">
    <property type="entry name" value="Lipase/lipooxygenase domain (PLAT/LH2 domain)"/>
    <property type="match status" value="1"/>
</dbReference>
<dbReference type="Gene3D" id="1.20.58.900">
    <property type="match status" value="2"/>
</dbReference>
<dbReference type="PANTHER" id="PTHR46070">
    <property type="entry name" value="PINSTRIPE, ISOFORM A"/>
    <property type="match status" value="1"/>
</dbReference>
<feature type="region of interest" description="Disordered" evidence="1">
    <location>
        <begin position="219"/>
        <end position="260"/>
    </location>
</feature>
<dbReference type="InterPro" id="IPR036392">
    <property type="entry name" value="PLAT/LH2_dom_sf"/>
</dbReference>
<dbReference type="GO" id="GO:0005085">
    <property type="term" value="F:guanyl-nucleotide exchange factor activity"/>
    <property type="evidence" value="ECO:0007669"/>
    <property type="project" value="InterPro"/>
</dbReference>
<keyword evidence="2" id="KW-1133">Transmembrane helix</keyword>
<dbReference type="PANTHER" id="PTHR46070:SF1">
    <property type="entry name" value="PINSTRIPE, ISOFORM A"/>
    <property type="match status" value="1"/>
</dbReference>
<dbReference type="GO" id="GO:0031267">
    <property type="term" value="F:small GTPase binding"/>
    <property type="evidence" value="ECO:0007669"/>
    <property type="project" value="InterPro"/>
</dbReference>
<dbReference type="InterPro" id="IPR047278">
    <property type="entry name" value="DEN5A/B"/>
</dbReference>
<dbReference type="STRING" id="48269.A0A183MYW6"/>
<organism evidence="3 4">
    <name type="scientific">Schistosoma margrebowiei</name>
    <dbReference type="NCBI Taxonomy" id="48269"/>
    <lineage>
        <taxon>Eukaryota</taxon>
        <taxon>Metazoa</taxon>
        <taxon>Spiralia</taxon>
        <taxon>Lophotrochozoa</taxon>
        <taxon>Platyhelminthes</taxon>
        <taxon>Trematoda</taxon>
        <taxon>Digenea</taxon>
        <taxon>Strigeidida</taxon>
        <taxon>Schistosomatoidea</taxon>
        <taxon>Schistosomatidae</taxon>
        <taxon>Schistosoma</taxon>
    </lineage>
</organism>
<gene>
    <name evidence="3" type="ORF">SMRZ_LOCUS21241</name>
</gene>
<keyword evidence="2" id="KW-0472">Membrane</keyword>
<evidence type="ECO:0000313" key="3">
    <source>
        <dbReference type="EMBL" id="VDP38770.1"/>
    </source>
</evidence>
<feature type="non-terminal residue" evidence="3">
    <location>
        <position position="1"/>
    </location>
</feature>
<evidence type="ECO:0000256" key="1">
    <source>
        <dbReference type="SAM" id="MobiDB-lite"/>
    </source>
</evidence>
<dbReference type="SMART" id="SM00593">
    <property type="entry name" value="RUN"/>
    <property type="match status" value="1"/>
</dbReference>
<keyword evidence="4" id="KW-1185">Reference proteome</keyword>
<dbReference type="AlphaFoldDB" id="A0A183MYW6"/>
<dbReference type="InterPro" id="IPR037213">
    <property type="entry name" value="Run_dom_sf"/>
</dbReference>
<protein>
    <submittedName>
        <fullName evidence="3">Uncharacterized protein</fullName>
    </submittedName>
</protein>
<feature type="transmembrane region" description="Helical" evidence="2">
    <location>
        <begin position="6"/>
        <end position="28"/>
    </location>
</feature>
<feature type="compositionally biased region" description="Low complexity" evidence="1">
    <location>
        <begin position="236"/>
        <end position="260"/>
    </location>
</feature>
<accession>A0A183MYW6</accession>
<dbReference type="EMBL" id="UZAI01018629">
    <property type="protein sequence ID" value="VDP38770.1"/>
    <property type="molecule type" value="Genomic_DNA"/>
</dbReference>
<reference evidence="3 4" key="1">
    <citation type="submission" date="2018-11" db="EMBL/GenBank/DDBJ databases">
        <authorList>
            <consortium name="Pathogen Informatics"/>
        </authorList>
    </citation>
    <scope>NUCLEOTIDE SEQUENCE [LARGE SCALE GENOMIC DNA]</scope>
    <source>
        <strain evidence="3 4">Zambia</strain>
    </source>
</reference>
<dbReference type="Pfam" id="PF02759">
    <property type="entry name" value="RUN"/>
    <property type="match status" value="1"/>
</dbReference>
<dbReference type="Gene3D" id="2.60.60.20">
    <property type="entry name" value="PLAT/LH2 domain"/>
    <property type="match status" value="1"/>
</dbReference>
<evidence type="ECO:0000256" key="2">
    <source>
        <dbReference type="SAM" id="Phobius"/>
    </source>
</evidence>
<keyword evidence="2" id="KW-0812">Transmembrane</keyword>
<name>A0A183MYW6_9TREM</name>
<sequence length="456" mass="51608">KITLYLSFYQLILSSCIISLYTLFLLYITTIEVTTFMNSMIILCLMRQLGPTHICSLSYIVADKLTGITTKMSSVVSRLSTSIKISAFRTKRMVLKKIGQEAIEMGHCDPNISVVEENTLVSGLCDLLERIWSHGLNKKIVGCSSLKRVCKFSNDAVHMMESNQLSKTTPSSHRFSRFPWQDPYYPSTTSSSSTFSPKLLSSLNSWRMKLQMLDVRVSSNRAQSASTRPKYPSPISSRLGPSSNNNSSSRSSSVGNVSGSLTPTNISGAGMILDLRKIFGSKFIEHSLIDDIHSIQSMKTVKTDIGFARAFVRLALEKKLLSAHLTRLLMDTKLLRHLYTRYAFLRCEEEREQFLVHLLSLNAVDYFSFTRMINQTEIIYEIFICNGRKHTNAWIKIHGHFGSTQVDPPNPPTRCHNRNLGLLSTLQIGHDNTGSAPKWFIEFIIVHNRITNHFYL</sequence>
<dbReference type="PROSITE" id="PS50826">
    <property type="entry name" value="RUN"/>
    <property type="match status" value="1"/>
</dbReference>